<accession>A0ABM5LZF4</accession>
<keyword evidence="3" id="KW-1185">Reference proteome</keyword>
<sequence length="40" mass="4230">MFAQSEITRGIYPSAAGKTKPQTKEDNKASSPAGSSVWSD</sequence>
<evidence type="ECO:0000313" key="2">
    <source>
        <dbReference type="EMBL" id="ADP33192.1"/>
    </source>
</evidence>
<name>A0ABM5LZF4_BACA1</name>
<proteinExistence type="predicted"/>
<protein>
    <submittedName>
        <fullName evidence="2">Uncharacterized protein</fullName>
    </submittedName>
</protein>
<dbReference type="EMBL" id="CP002207">
    <property type="protein sequence ID" value="ADP33192.1"/>
    <property type="molecule type" value="Genomic_DNA"/>
</dbReference>
<organism evidence="2 3">
    <name type="scientific">Bacillus atrophaeus (strain 1942)</name>
    <dbReference type="NCBI Taxonomy" id="720555"/>
    <lineage>
        <taxon>Bacteria</taxon>
        <taxon>Bacillati</taxon>
        <taxon>Bacillota</taxon>
        <taxon>Bacilli</taxon>
        <taxon>Bacillales</taxon>
        <taxon>Bacillaceae</taxon>
        <taxon>Bacillus</taxon>
    </lineage>
</organism>
<dbReference type="Proteomes" id="UP000006867">
    <property type="component" value="Chromosome"/>
</dbReference>
<evidence type="ECO:0000256" key="1">
    <source>
        <dbReference type="SAM" id="MobiDB-lite"/>
    </source>
</evidence>
<reference evidence="2 3" key="1">
    <citation type="journal article" date="2011" name="Front. Microbiol.">
        <title>Genomic signatures of strain selection and enhancement in Bacillus atrophaeus var. globigii, a historical biowarfare simulant.</title>
        <authorList>
            <person name="Gibbons H.S."/>
            <person name="Broomall S.M."/>
            <person name="McNew L.A."/>
            <person name="Daligault H."/>
            <person name="Chapman C."/>
            <person name="Bruce D."/>
            <person name="Karavis M."/>
            <person name="Krepps M."/>
            <person name="McGregor P.A."/>
            <person name="Hong C."/>
            <person name="Park K.H."/>
            <person name="Akmal A."/>
            <person name="Feldman A."/>
            <person name="Lin J.S."/>
            <person name="Chang W.E."/>
            <person name="Higgs B.W."/>
            <person name="Demirev P."/>
            <person name="Lindquist J."/>
            <person name="Liem A."/>
            <person name="Fochler E."/>
            <person name="Read T.D."/>
            <person name="Tapia R."/>
            <person name="Johnson S."/>
            <person name="Bishop-Lilly K.A."/>
            <person name="Detter C."/>
            <person name="Han C."/>
            <person name="Sozhamannan S."/>
            <person name="Rosenzweig C.N."/>
            <person name="Skowronski E.W."/>
        </authorList>
    </citation>
    <scope>NUCLEOTIDE SEQUENCE [LARGE SCALE GENOMIC DNA]</scope>
    <source>
        <strain evidence="2 3">1942</strain>
    </source>
</reference>
<gene>
    <name evidence="2" type="ordered locus">BATR1942_11305</name>
</gene>
<evidence type="ECO:0000313" key="3">
    <source>
        <dbReference type="Proteomes" id="UP000006867"/>
    </source>
</evidence>
<feature type="compositionally biased region" description="Polar residues" evidence="1">
    <location>
        <begin position="29"/>
        <end position="40"/>
    </location>
</feature>
<feature type="region of interest" description="Disordered" evidence="1">
    <location>
        <begin position="1"/>
        <end position="40"/>
    </location>
</feature>